<gene>
    <name evidence="11" type="ORF">GJ668_04480</name>
</gene>
<dbReference type="PRINTS" id="PR00344">
    <property type="entry name" value="BCTRLSENSOR"/>
</dbReference>
<name>A0A6N8E7T9_9GAMM</name>
<dbReference type="PANTHER" id="PTHR43047">
    <property type="entry name" value="TWO-COMPONENT HISTIDINE PROTEIN KINASE"/>
    <property type="match status" value="1"/>
</dbReference>
<dbReference type="PROSITE" id="PS50109">
    <property type="entry name" value="HIS_KIN"/>
    <property type="match status" value="1"/>
</dbReference>
<reference evidence="11 12" key="1">
    <citation type="submission" date="2019-11" db="EMBL/GenBank/DDBJ databases">
        <title>Whole-genome sequence of the anaerobic purple sulfur bacterium Allochromatium palmeri DSM 15591.</title>
        <authorList>
            <person name="Kyndt J.A."/>
            <person name="Meyer T.E."/>
        </authorList>
    </citation>
    <scope>NUCLEOTIDE SEQUENCE [LARGE SCALE GENOMIC DNA]</scope>
    <source>
        <strain evidence="11 12">DSM 15591</strain>
    </source>
</reference>
<dbReference type="PANTHER" id="PTHR43047:SF64">
    <property type="entry name" value="HISTIDINE KINASE CONTAINING CHEY-HOMOLOGOUS RECEIVER DOMAIN AND PAS DOMAIN-RELATED"/>
    <property type="match status" value="1"/>
</dbReference>
<evidence type="ECO:0000256" key="8">
    <source>
        <dbReference type="SAM" id="Coils"/>
    </source>
</evidence>
<dbReference type="AlphaFoldDB" id="A0A6N8E7T9"/>
<dbReference type="GO" id="GO:0000155">
    <property type="term" value="F:phosphorelay sensor kinase activity"/>
    <property type="evidence" value="ECO:0007669"/>
    <property type="project" value="InterPro"/>
</dbReference>
<protein>
    <recommendedName>
        <fullName evidence="2">histidine kinase</fullName>
        <ecNumber evidence="2">2.7.13.3</ecNumber>
    </recommendedName>
</protein>
<dbReference type="Gene3D" id="3.40.50.2300">
    <property type="match status" value="1"/>
</dbReference>
<evidence type="ECO:0000256" key="5">
    <source>
        <dbReference type="ARBA" id="ARBA00022777"/>
    </source>
</evidence>
<dbReference type="SUPFAM" id="SSF52172">
    <property type="entry name" value="CheY-like"/>
    <property type="match status" value="1"/>
</dbReference>
<evidence type="ECO:0000259" key="10">
    <source>
        <dbReference type="PROSITE" id="PS50110"/>
    </source>
</evidence>
<dbReference type="InterPro" id="IPR011006">
    <property type="entry name" value="CheY-like_superfamily"/>
</dbReference>
<keyword evidence="12" id="KW-1185">Reference proteome</keyword>
<dbReference type="Pfam" id="PF00512">
    <property type="entry name" value="HisKA"/>
    <property type="match status" value="1"/>
</dbReference>
<dbReference type="FunFam" id="3.30.565.10:FF:000010">
    <property type="entry name" value="Sensor histidine kinase RcsC"/>
    <property type="match status" value="1"/>
</dbReference>
<feature type="domain" description="Response regulatory" evidence="10">
    <location>
        <begin position="8"/>
        <end position="124"/>
    </location>
</feature>
<evidence type="ECO:0000256" key="3">
    <source>
        <dbReference type="ARBA" id="ARBA00022553"/>
    </source>
</evidence>
<organism evidence="11 12">
    <name type="scientific">Allochromatium palmeri</name>
    <dbReference type="NCBI Taxonomy" id="231048"/>
    <lineage>
        <taxon>Bacteria</taxon>
        <taxon>Pseudomonadati</taxon>
        <taxon>Pseudomonadota</taxon>
        <taxon>Gammaproteobacteria</taxon>
        <taxon>Chromatiales</taxon>
        <taxon>Chromatiaceae</taxon>
        <taxon>Allochromatium</taxon>
    </lineage>
</organism>
<dbReference type="InterPro" id="IPR003661">
    <property type="entry name" value="HisK_dim/P_dom"/>
</dbReference>
<dbReference type="InterPro" id="IPR036097">
    <property type="entry name" value="HisK_dim/P_sf"/>
</dbReference>
<evidence type="ECO:0000256" key="7">
    <source>
        <dbReference type="PROSITE-ProRule" id="PRU00169"/>
    </source>
</evidence>
<dbReference type="CDD" id="cd19920">
    <property type="entry name" value="REC_PA4781-like"/>
    <property type="match status" value="1"/>
</dbReference>
<dbReference type="InterPro" id="IPR004358">
    <property type="entry name" value="Sig_transdc_His_kin-like_C"/>
</dbReference>
<dbReference type="GO" id="GO:0009927">
    <property type="term" value="F:histidine phosphotransfer kinase activity"/>
    <property type="evidence" value="ECO:0007669"/>
    <property type="project" value="TreeGrafter"/>
</dbReference>
<evidence type="ECO:0000259" key="9">
    <source>
        <dbReference type="PROSITE" id="PS50109"/>
    </source>
</evidence>
<dbReference type="InterPro" id="IPR003594">
    <property type="entry name" value="HATPase_dom"/>
</dbReference>
<dbReference type="CDD" id="cd00082">
    <property type="entry name" value="HisKA"/>
    <property type="match status" value="1"/>
</dbReference>
<evidence type="ECO:0000256" key="2">
    <source>
        <dbReference type="ARBA" id="ARBA00012438"/>
    </source>
</evidence>
<sequence>MKEHALPRLLIVDDTSTNIEILLGMLEDSYDTSFATSGRQALDLLAKTDQPDLILLDVMMPEMDGYEVCAALKSDPATCEIPVIFVTARTDSESEARALSVGGVDFVHKPVNKAVLRARVAMHLEMERRAHELQAANAELTRHRDHLEELIDERVRELALARDEAESANRAKSVFLTNIGHELHTPMHQIMGLTYLTKLDQQDVKTGTRLEHLERAAGRLLQNIDGLLTLARAESDRLEIVDDDFDLQALCARVVARFAPNAATKGLELVQDIDPALPVWVRGDARRLEQILDNLLGNAIKFSERGCIRLLVSQIEAREKAVKLRFAVIDQGIGLSNDVRAQLFEPFRQGDDAMTRRYEGMGLGLALSKRLVTLMGGEIGVESAPGAGSTFWFCLRLPISDAPVAAGAPQPAQGTESLDDEAVRRAIDDLSRLLEQNDVSAHSLYADAPSLYESVLKGREAAFRAAMASYDFEEALELLQG</sequence>
<dbReference type="PROSITE" id="PS50110">
    <property type="entry name" value="RESPONSE_REGULATORY"/>
    <property type="match status" value="1"/>
</dbReference>
<keyword evidence="5" id="KW-0418">Kinase</keyword>
<evidence type="ECO:0000256" key="1">
    <source>
        <dbReference type="ARBA" id="ARBA00000085"/>
    </source>
</evidence>
<dbReference type="Pfam" id="PF00072">
    <property type="entry name" value="Response_reg"/>
    <property type="match status" value="1"/>
</dbReference>
<dbReference type="SMART" id="SM00448">
    <property type="entry name" value="REC"/>
    <property type="match status" value="1"/>
</dbReference>
<comment type="caution">
    <text evidence="11">The sequence shown here is derived from an EMBL/GenBank/DDBJ whole genome shotgun (WGS) entry which is preliminary data.</text>
</comment>
<keyword evidence="4" id="KW-0808">Transferase</keyword>
<evidence type="ECO:0000313" key="12">
    <source>
        <dbReference type="Proteomes" id="UP000434044"/>
    </source>
</evidence>
<feature type="coiled-coil region" evidence="8">
    <location>
        <begin position="123"/>
        <end position="171"/>
    </location>
</feature>
<dbReference type="SMART" id="SM00388">
    <property type="entry name" value="HisKA"/>
    <property type="match status" value="1"/>
</dbReference>
<proteinExistence type="predicted"/>
<evidence type="ECO:0000256" key="6">
    <source>
        <dbReference type="ARBA" id="ARBA00023012"/>
    </source>
</evidence>
<dbReference type="Proteomes" id="UP000434044">
    <property type="component" value="Unassembled WGS sequence"/>
</dbReference>
<keyword evidence="8" id="KW-0175">Coiled coil</keyword>
<comment type="catalytic activity">
    <reaction evidence="1">
        <text>ATP + protein L-histidine = ADP + protein N-phospho-L-histidine.</text>
        <dbReference type="EC" id="2.7.13.3"/>
    </reaction>
</comment>
<dbReference type="Gene3D" id="3.30.565.10">
    <property type="entry name" value="Histidine kinase-like ATPase, C-terminal domain"/>
    <property type="match status" value="1"/>
</dbReference>
<dbReference type="InterPro" id="IPR005467">
    <property type="entry name" value="His_kinase_dom"/>
</dbReference>
<dbReference type="SMART" id="SM00387">
    <property type="entry name" value="HATPase_c"/>
    <property type="match status" value="1"/>
</dbReference>
<dbReference type="InterPro" id="IPR001789">
    <property type="entry name" value="Sig_transdc_resp-reg_receiver"/>
</dbReference>
<evidence type="ECO:0000256" key="4">
    <source>
        <dbReference type="ARBA" id="ARBA00022679"/>
    </source>
</evidence>
<dbReference type="EMBL" id="WNKT01000006">
    <property type="protein sequence ID" value="MTW20352.1"/>
    <property type="molecule type" value="Genomic_DNA"/>
</dbReference>
<accession>A0A6N8E7T9</accession>
<dbReference type="Pfam" id="PF02518">
    <property type="entry name" value="HATPase_c"/>
    <property type="match status" value="1"/>
</dbReference>
<dbReference type="InterPro" id="IPR036890">
    <property type="entry name" value="HATPase_C_sf"/>
</dbReference>
<feature type="modified residue" description="4-aspartylphosphate" evidence="7">
    <location>
        <position position="57"/>
    </location>
</feature>
<feature type="domain" description="Histidine kinase" evidence="9">
    <location>
        <begin position="178"/>
        <end position="399"/>
    </location>
</feature>
<dbReference type="SUPFAM" id="SSF55874">
    <property type="entry name" value="ATPase domain of HSP90 chaperone/DNA topoisomerase II/histidine kinase"/>
    <property type="match status" value="1"/>
</dbReference>
<keyword evidence="3 7" id="KW-0597">Phosphoprotein</keyword>
<dbReference type="Gene3D" id="1.10.287.130">
    <property type="match status" value="1"/>
</dbReference>
<keyword evidence="6" id="KW-0902">Two-component regulatory system</keyword>
<dbReference type="OrthoDB" id="5563233at2"/>
<evidence type="ECO:0000313" key="11">
    <source>
        <dbReference type="EMBL" id="MTW20352.1"/>
    </source>
</evidence>
<dbReference type="EC" id="2.7.13.3" evidence="2"/>
<dbReference type="SUPFAM" id="SSF47384">
    <property type="entry name" value="Homodimeric domain of signal transducing histidine kinase"/>
    <property type="match status" value="1"/>
</dbReference>
<dbReference type="RefSeq" id="WP_155448928.1">
    <property type="nucleotide sequence ID" value="NZ_WNKT01000006.1"/>
</dbReference>
<dbReference type="CDD" id="cd16922">
    <property type="entry name" value="HATPase_EvgS-ArcB-TorS-like"/>
    <property type="match status" value="1"/>
</dbReference>
<dbReference type="GO" id="GO:0005886">
    <property type="term" value="C:plasma membrane"/>
    <property type="evidence" value="ECO:0007669"/>
    <property type="project" value="TreeGrafter"/>
</dbReference>